<reference evidence="1 2" key="1">
    <citation type="submission" date="2015-06" db="EMBL/GenBank/DDBJ databases">
        <title>Draft genome of the ant-associated black yeast Phialophora attae CBS 131958.</title>
        <authorList>
            <person name="Moreno L.F."/>
            <person name="Stielow B.J."/>
            <person name="de Hoog S."/>
            <person name="Vicente V.A."/>
            <person name="Weiss V.A."/>
            <person name="de Vries M."/>
            <person name="Cruz L.M."/>
            <person name="Souza E.M."/>
        </authorList>
    </citation>
    <scope>NUCLEOTIDE SEQUENCE [LARGE SCALE GENOMIC DNA]</scope>
    <source>
        <strain evidence="1 2">CBS 131958</strain>
    </source>
</reference>
<gene>
    <name evidence="1" type="ORF">AB675_8586</name>
</gene>
<dbReference type="Proteomes" id="UP000038010">
    <property type="component" value="Unassembled WGS sequence"/>
</dbReference>
<dbReference type="EMBL" id="LFJN01000003">
    <property type="protein sequence ID" value="KPI44796.1"/>
    <property type="molecule type" value="Genomic_DNA"/>
</dbReference>
<dbReference type="GeneID" id="28740923"/>
<evidence type="ECO:0000313" key="2">
    <source>
        <dbReference type="Proteomes" id="UP000038010"/>
    </source>
</evidence>
<dbReference type="RefSeq" id="XP_018004759.1">
    <property type="nucleotide sequence ID" value="XM_018149043.1"/>
</dbReference>
<proteinExistence type="predicted"/>
<sequence>MSSWADLPVEIKTKIISLTLPDDGITLIAEYRKADEQPSDEEIDADNRQLQRRLCFSPAEVSDLLHIDKEISGIARWLISKATTTIAVDLKPRLLTFDVKSHQAYPIRLGLLPPSMISNVRRLEFVTGTAKPAFMALDVSELPQLEHIVFPRWLFPCLEEESKLLLPHVPQSYVALRLRRQIFDFLDENEEEKLLIPTADYLAQGQNDKGLIKAAHTQLSALARRIDPVRAESCDWTWLMRISCPDEVCDCGYGLHIGGHARRKRIFARTVVYR</sequence>
<name>A0A0N1P3X3_9EURO</name>
<dbReference type="VEuPathDB" id="FungiDB:AB675_8586"/>
<dbReference type="AlphaFoldDB" id="A0A0N1P3X3"/>
<keyword evidence="2" id="KW-1185">Reference proteome</keyword>
<accession>A0A0N1P3X3</accession>
<protein>
    <submittedName>
        <fullName evidence="1">Uncharacterized protein</fullName>
    </submittedName>
</protein>
<evidence type="ECO:0000313" key="1">
    <source>
        <dbReference type="EMBL" id="KPI44796.1"/>
    </source>
</evidence>
<comment type="caution">
    <text evidence="1">The sequence shown here is derived from an EMBL/GenBank/DDBJ whole genome shotgun (WGS) entry which is preliminary data.</text>
</comment>
<organism evidence="1 2">
    <name type="scientific">Cyphellophora attinorum</name>
    <dbReference type="NCBI Taxonomy" id="1664694"/>
    <lineage>
        <taxon>Eukaryota</taxon>
        <taxon>Fungi</taxon>
        <taxon>Dikarya</taxon>
        <taxon>Ascomycota</taxon>
        <taxon>Pezizomycotina</taxon>
        <taxon>Eurotiomycetes</taxon>
        <taxon>Chaetothyriomycetidae</taxon>
        <taxon>Chaetothyriales</taxon>
        <taxon>Cyphellophoraceae</taxon>
        <taxon>Cyphellophora</taxon>
    </lineage>
</organism>